<accession>A0A8T2PMW8</accession>
<dbReference type="Pfam" id="PF13896">
    <property type="entry name" value="Glyco_transf_49"/>
    <property type="match status" value="1"/>
</dbReference>
<feature type="transmembrane region" description="Helical" evidence="22">
    <location>
        <begin position="273"/>
        <end position="291"/>
    </location>
</feature>
<keyword evidence="12" id="KW-0325">Glycoprotein</keyword>
<comment type="catalytic activity">
    <reaction evidence="20">
        <text>3-O-[beta-D-GlcA-(1-&gt;3)-beta-D-Xyl-(1-&gt;4)-Rib-ol-P-Rib-ol-P-3-beta-D-GalNAc-(1-&gt;3)-beta-D-GlcNAc-(1-&gt;4)-(O-6-P-alpha-D-Man)]-Thr-[protein] + UDP-alpha-D-xylose = 3-O-[alpha-D-Xyl-(1-&gt;3)-beta-D-GlcA-(1-&gt;4)-beta-D-Xyl-(1-&gt;4)-Rib-ol-P-Rib-ol-P-3-beta-D-GalNAc-(1-&gt;3)-beta-D-GlcNAc-(1-&gt;4)-(O-6-P-alpha-D-Man)]-Thr-[protein] + UDP + H(+)</text>
        <dbReference type="Rhea" id="RHEA:57336"/>
        <dbReference type="Rhea" id="RHEA-COMP:17482"/>
        <dbReference type="Rhea" id="RHEA-COMP:17483"/>
        <dbReference type="ChEBI" id="CHEBI:15378"/>
        <dbReference type="ChEBI" id="CHEBI:57632"/>
        <dbReference type="ChEBI" id="CHEBI:58223"/>
        <dbReference type="ChEBI" id="CHEBI:177336"/>
        <dbReference type="ChEBI" id="CHEBI:177352"/>
    </reaction>
    <physiologicalReaction direction="left-to-right" evidence="20">
        <dbReference type="Rhea" id="RHEA:57337"/>
    </physiologicalReaction>
</comment>
<evidence type="ECO:0000256" key="3">
    <source>
        <dbReference type="ARBA" id="ARBA00004922"/>
    </source>
</evidence>
<dbReference type="InterPro" id="IPR002495">
    <property type="entry name" value="Glyco_trans_8"/>
</dbReference>
<evidence type="ECO:0000256" key="4">
    <source>
        <dbReference type="ARBA" id="ARBA00022676"/>
    </source>
</evidence>
<dbReference type="AlphaFoldDB" id="A0A8T2PMW8"/>
<dbReference type="GO" id="GO:0046872">
    <property type="term" value="F:metal ion binding"/>
    <property type="evidence" value="ECO:0007669"/>
    <property type="project" value="UniProtKB-KW"/>
</dbReference>
<comment type="cofactor">
    <cofactor evidence="1">
        <name>Mn(2+)</name>
        <dbReference type="ChEBI" id="CHEBI:29035"/>
    </cofactor>
</comment>
<evidence type="ECO:0000256" key="20">
    <source>
        <dbReference type="ARBA" id="ARBA00049472"/>
    </source>
</evidence>
<dbReference type="OrthoDB" id="411524at2759"/>
<evidence type="ECO:0000256" key="18">
    <source>
        <dbReference type="ARBA" id="ARBA00048091"/>
    </source>
</evidence>
<keyword evidence="14" id="KW-0511">Multifunctional enzyme</keyword>
<keyword evidence="13" id="KW-0464">Manganese</keyword>
<dbReference type="GO" id="GO:0000139">
    <property type="term" value="C:Golgi membrane"/>
    <property type="evidence" value="ECO:0007669"/>
    <property type="project" value="UniProtKB-SubCell"/>
</dbReference>
<comment type="catalytic activity">
    <reaction evidence="18">
        <text>3-O-{beta-D-GlcA-(1-&gt;[3)-alpha-D-Xyl-(1-&gt;3)-beta-D-GlcA-(1-&gt;](n)-4)-beta-D-Xyl-(1-&gt;4)-Rib-ol-P-Rib-ol-P-3-beta-D-GalNAc-(1-&gt;3)-beta-D-GlcNAc-(1-&gt;4)-O-6-P-alpha-D-Man}-L-Thr-[protein] + UDP-alpha-D-xylose = 3-O-{(1-&gt;[3)-alpha-D-Xyl-(1-&gt;3)-beta-D-GlcA-(1-&gt;](n+1)-4)-beta-D-Xyl-(1-&gt;4)-Rib-ol-P-Rib-ol-P-3-beta-D-GalNAc-(1-&gt;3)-beta-D-GlcNAc-(1-&gt;4)-O-6-P-alpha-D-Man}-L-Thr-[protein] + UDP + H(+)</text>
        <dbReference type="Rhea" id="RHEA:68368"/>
        <dbReference type="Rhea" id="RHEA-COMP:17485"/>
        <dbReference type="Rhea" id="RHEA-COMP:17486"/>
        <dbReference type="ChEBI" id="CHEBI:15378"/>
        <dbReference type="ChEBI" id="CHEBI:57632"/>
        <dbReference type="ChEBI" id="CHEBI:58223"/>
        <dbReference type="ChEBI" id="CHEBI:177354"/>
        <dbReference type="ChEBI" id="CHEBI:177355"/>
    </reaction>
    <physiologicalReaction direction="left-to-right" evidence="18">
        <dbReference type="Rhea" id="RHEA:68369"/>
    </physiologicalReaction>
</comment>
<keyword evidence="7" id="KW-0479">Metal-binding</keyword>
<evidence type="ECO:0000256" key="5">
    <source>
        <dbReference type="ARBA" id="ARBA00022679"/>
    </source>
</evidence>
<comment type="caution">
    <text evidence="23">The sequence shown here is derived from an EMBL/GenBank/DDBJ whole genome shotgun (WGS) entry which is preliminary data.</text>
</comment>
<evidence type="ECO:0000256" key="13">
    <source>
        <dbReference type="ARBA" id="ARBA00023211"/>
    </source>
</evidence>
<feature type="region of interest" description="Disordered" evidence="21">
    <location>
        <begin position="331"/>
        <end position="383"/>
    </location>
</feature>
<keyword evidence="8" id="KW-0735">Signal-anchor</keyword>
<dbReference type="Pfam" id="PF01501">
    <property type="entry name" value="Glyco_transf_8"/>
    <property type="match status" value="1"/>
</dbReference>
<protein>
    <recommendedName>
        <fullName evidence="25">Glycosyltransferase-like protein LARGE2</fullName>
    </recommendedName>
</protein>
<dbReference type="GO" id="GO:0035269">
    <property type="term" value="P:protein O-linked glycosylation via mannose"/>
    <property type="evidence" value="ECO:0007669"/>
    <property type="project" value="TreeGrafter"/>
</dbReference>
<dbReference type="GO" id="GO:0015020">
    <property type="term" value="F:glucuronosyltransferase activity"/>
    <property type="evidence" value="ECO:0007669"/>
    <property type="project" value="TreeGrafter"/>
</dbReference>
<evidence type="ECO:0000256" key="6">
    <source>
        <dbReference type="ARBA" id="ARBA00022692"/>
    </source>
</evidence>
<evidence type="ECO:0000313" key="24">
    <source>
        <dbReference type="Proteomes" id="UP000824540"/>
    </source>
</evidence>
<comment type="function">
    <text evidence="17">Bifunctional glycosyltransferase with both alpha-1,3-xylosyltransferase and beta-1,3-glucuronyltransferase activities involved in the maturation of alpha-dystroglycan (DAG1) by glycosylation leading to DAG1 binding to laminin G-like domain-containing extracellular proteins with high affinity and in a phosphorylated-O-mannosyl trisaccharide dependent manner. Elongates the glucuronyl-beta-1,4-xylose-beta disaccharide primer structure by adding repeating units [-3-Xylose-alpha-1,3-GlcA-beta-1-] to produce a heteropolysaccharide. Supports the maturation of DAG1 more effectively than LARGE1. In addition, can modify both heparan sulfate (HS)- and chondroitin/dermatan sulfate (CS/DS)-proteoglycans (PGs), namely GPC4, with a glycosaminoglycan (GAG)-like polysaccharide composed of xylose and glucuronic acid to confer laminin binding.</text>
</comment>
<name>A0A8T2PMW8_9TELE</name>
<evidence type="ECO:0000313" key="23">
    <source>
        <dbReference type="EMBL" id="KAG9352142.1"/>
    </source>
</evidence>
<dbReference type="GO" id="GO:0042285">
    <property type="term" value="F:xylosyltransferase activity"/>
    <property type="evidence" value="ECO:0007669"/>
    <property type="project" value="UniProtKB-ARBA"/>
</dbReference>
<evidence type="ECO:0000256" key="12">
    <source>
        <dbReference type="ARBA" id="ARBA00023180"/>
    </source>
</evidence>
<dbReference type="Gene3D" id="3.90.550.10">
    <property type="entry name" value="Spore Coat Polysaccharide Biosynthesis Protein SpsA, Chain A"/>
    <property type="match status" value="1"/>
</dbReference>
<comment type="catalytic activity">
    <reaction evidence="19">
        <text>3-O-{(1-&gt;[3)-alpha-D-Xyl-(1-&gt;3)-beta-D-GlcA-(1-&gt;](n)-4)-beta-D-Xyl-(1-&gt;4)-Rib-ol-P-Rib-ol-P-3-beta-D-GalNAc-(1-&gt;3)-beta-D-GlcNAc-(1-&gt;4)-O-6-P-alpha-D-Man}-L-Thr-[protein] + UDP-alpha-D-glucuronate = 3-O-{beta-D-GlcA-(1-&gt;[3)-alpha-D-Xyl-(1-&gt;3)-beta-D-GlcA-(1-&gt;](n)-4)-beta-D-Xyl-(1-&gt;4)-Rib-ol-P-Rib-ol-P-3-beta-D-GalNAc-(1-&gt;3)-beta-D-GlcNAc-(1-&gt;4)-O-6-P-alpha-D-Man}-L-Thr-[protein] + UDP + H(+)</text>
        <dbReference type="Rhea" id="RHEA:67924"/>
        <dbReference type="Rhea" id="RHEA-COMP:17484"/>
        <dbReference type="Rhea" id="RHEA-COMP:17486"/>
        <dbReference type="ChEBI" id="CHEBI:15378"/>
        <dbReference type="ChEBI" id="CHEBI:58052"/>
        <dbReference type="ChEBI" id="CHEBI:58223"/>
        <dbReference type="ChEBI" id="CHEBI:177354"/>
        <dbReference type="ChEBI" id="CHEBI:177355"/>
    </reaction>
    <physiologicalReaction direction="left-to-right" evidence="19">
        <dbReference type="Rhea" id="RHEA:67925"/>
    </physiologicalReaction>
</comment>
<dbReference type="FunFam" id="3.90.550.10:FF:000016">
    <property type="entry name" value="LARGE xylosyl- and glucuronyltransferase 2"/>
    <property type="match status" value="1"/>
</dbReference>
<evidence type="ECO:0000256" key="16">
    <source>
        <dbReference type="ARBA" id="ARBA00038468"/>
    </source>
</evidence>
<evidence type="ECO:0000256" key="22">
    <source>
        <dbReference type="SAM" id="Phobius"/>
    </source>
</evidence>
<comment type="similarity">
    <text evidence="15">In the N-terminal section; belongs to the glycosyltransferase 8 family.</text>
</comment>
<keyword evidence="6 22" id="KW-0812">Transmembrane</keyword>
<keyword evidence="11 22" id="KW-0472">Membrane</keyword>
<comment type="subcellular location">
    <subcellularLocation>
        <location evidence="2">Golgi apparatus membrane</location>
        <topology evidence="2">Single-pass type II membrane protein</topology>
    </subcellularLocation>
</comment>
<keyword evidence="4" id="KW-0328">Glycosyltransferase</keyword>
<evidence type="ECO:0008006" key="25">
    <source>
        <dbReference type="Google" id="ProtNLM"/>
    </source>
</evidence>
<evidence type="ECO:0000256" key="7">
    <source>
        <dbReference type="ARBA" id="ARBA00022723"/>
    </source>
</evidence>
<evidence type="ECO:0000256" key="8">
    <source>
        <dbReference type="ARBA" id="ARBA00022968"/>
    </source>
</evidence>
<dbReference type="InterPro" id="IPR051292">
    <property type="entry name" value="Xyl/GlcA_transferase"/>
</dbReference>
<evidence type="ECO:0000256" key="21">
    <source>
        <dbReference type="SAM" id="MobiDB-lite"/>
    </source>
</evidence>
<evidence type="ECO:0000256" key="19">
    <source>
        <dbReference type="ARBA" id="ARBA00049259"/>
    </source>
</evidence>
<dbReference type="SUPFAM" id="SSF53448">
    <property type="entry name" value="Nucleotide-diphospho-sugar transferases"/>
    <property type="match status" value="1"/>
</dbReference>
<dbReference type="PANTHER" id="PTHR12270">
    <property type="entry name" value="GLYCOSYLTRANSFERASE-RELATED"/>
    <property type="match status" value="1"/>
</dbReference>
<organism evidence="23 24">
    <name type="scientific">Albula glossodonta</name>
    <name type="common">roundjaw bonefish</name>
    <dbReference type="NCBI Taxonomy" id="121402"/>
    <lineage>
        <taxon>Eukaryota</taxon>
        <taxon>Metazoa</taxon>
        <taxon>Chordata</taxon>
        <taxon>Craniata</taxon>
        <taxon>Vertebrata</taxon>
        <taxon>Euteleostomi</taxon>
        <taxon>Actinopterygii</taxon>
        <taxon>Neopterygii</taxon>
        <taxon>Teleostei</taxon>
        <taxon>Albuliformes</taxon>
        <taxon>Albulidae</taxon>
        <taxon>Albula</taxon>
    </lineage>
</organism>
<feature type="compositionally biased region" description="Polar residues" evidence="21">
    <location>
        <begin position="333"/>
        <end position="342"/>
    </location>
</feature>
<evidence type="ECO:0000256" key="14">
    <source>
        <dbReference type="ARBA" id="ARBA00023268"/>
    </source>
</evidence>
<dbReference type="EMBL" id="JAFBMS010000005">
    <property type="protein sequence ID" value="KAG9352142.1"/>
    <property type="molecule type" value="Genomic_DNA"/>
</dbReference>
<evidence type="ECO:0000256" key="15">
    <source>
        <dbReference type="ARBA" id="ARBA00038461"/>
    </source>
</evidence>
<sequence length="930" mass="105333">MPAEQYKRHFSEEIGWDYIATPVMSVTARGQKGCHLNELEAGPNVNSGTLEVMWVAQGSQSNLTYPAVTVTFYWNALQCFFHLGVQGSANKRAFSSEALAASCHRPSPAELNDSRHALHPSPLVTSSRRTKEHVCARRFLALSSNADTVGKKGGAGGGGSSVPLLLGGRLKYLSPATIVAGATCAVTLGVLIDLIPQTKEGVPVKSQREHNSVEYSKTNFKNKPDIEVIRWQRGNPWDAAVSQCGTDPHLNTILSSLPHLPTMPCPCRAKLKLLVASVTFVLLLTWLYLIVGNLENGRSLLLSPCLVDQSEPRYLDRYVLESRVREMEEENLQLRQQLSQSPGAAAPPAPAQEGNYGNQQWVASADTGPEDGENTAEEGGNHTECVRQPMVERCELIHVACVCAGHNASRDVVTLVKSILFHRRNPLHFHFITDAVANQILSSLFQSWMVPSVQVSFYDADELKSEVAWIPNKHYSGIYGLMKLTLTKALPSDLTKVIVLDTDITFATDIAELWAIFRKFTDKQVIGLVENQSDWYLGNLWKNHKPWPALGRGFNTGVILLLLERLRRIGWEQMWRLTAERELMSMLSTSLADQDIFNAFIKQNPVLVHQLPCFWNVQLSDHTRSEQCYTEVSDLKVIHWNSPKKLRVKNKHYEYTPTDDEYDVTLVAQLSMDSLALYMSDAEAQQFLRYAQASEVLKNRKNVGYHIVYKEGQFYPVNLLRNVALRHANTPYVFLTDVDFLPMYGLYDYLRKSMVQLDMANTKKALVVPAFETLRYRLSFPKSKAELLSMLDMGTLYTFRYHVWTKGHAPTNYAKWRTATTPYKVEWESDFEPYVVVRRDCPEYDQRFVGFGWNKVSHIMELDAQEYDLTVLPNAFMVHMPHAPSFDISKFRSSSSYRYCLTTLKEEFHQDLSRKYGAAALKYLTAERNI</sequence>
<dbReference type="FunFam" id="3.90.550.10:FF:000229">
    <property type="entry name" value="Glycosyltransferase-like protein LARGE"/>
    <property type="match status" value="1"/>
</dbReference>
<keyword evidence="5" id="KW-0808">Transferase</keyword>
<proteinExistence type="inferred from homology"/>
<evidence type="ECO:0000256" key="1">
    <source>
        <dbReference type="ARBA" id="ARBA00001936"/>
    </source>
</evidence>
<evidence type="ECO:0000256" key="11">
    <source>
        <dbReference type="ARBA" id="ARBA00023136"/>
    </source>
</evidence>
<comment type="similarity">
    <text evidence="16">In the C-terminal section; belongs to the glycosyltransferase 49 family.</text>
</comment>
<dbReference type="InterPro" id="IPR029044">
    <property type="entry name" value="Nucleotide-diphossugar_trans"/>
</dbReference>
<dbReference type="CDD" id="cd06431">
    <property type="entry name" value="GT8_LARGE_C"/>
    <property type="match status" value="1"/>
</dbReference>
<evidence type="ECO:0000256" key="17">
    <source>
        <dbReference type="ARBA" id="ARBA00045795"/>
    </source>
</evidence>
<keyword evidence="24" id="KW-1185">Reference proteome</keyword>
<evidence type="ECO:0000256" key="2">
    <source>
        <dbReference type="ARBA" id="ARBA00004323"/>
    </source>
</evidence>
<evidence type="ECO:0000256" key="10">
    <source>
        <dbReference type="ARBA" id="ARBA00023034"/>
    </source>
</evidence>
<comment type="pathway">
    <text evidence="3">Protein modification; protein glycosylation.</text>
</comment>
<reference evidence="23" key="1">
    <citation type="thesis" date="2021" institute="BYU ScholarsArchive" country="Provo, UT, USA">
        <title>Applications of and Algorithms for Genome Assembly and Genomic Analyses with an Emphasis on Marine Teleosts.</title>
        <authorList>
            <person name="Pickett B.D."/>
        </authorList>
    </citation>
    <scope>NUCLEOTIDE SEQUENCE</scope>
    <source>
        <strain evidence="23">HI-2016</strain>
    </source>
</reference>
<dbReference type="PANTHER" id="PTHR12270:SF23">
    <property type="entry name" value="XYLOSYL- AND GLUCURONYLTRANSFERASE LARGE2"/>
    <property type="match status" value="1"/>
</dbReference>
<evidence type="ECO:0000256" key="9">
    <source>
        <dbReference type="ARBA" id="ARBA00022989"/>
    </source>
</evidence>
<gene>
    <name evidence="23" type="ORF">JZ751_020555</name>
</gene>
<keyword evidence="9 22" id="KW-1133">Transmembrane helix</keyword>
<keyword evidence="10" id="KW-0333">Golgi apparatus</keyword>
<dbReference type="Proteomes" id="UP000824540">
    <property type="component" value="Unassembled WGS sequence"/>
</dbReference>